<organism evidence="2 3">
    <name type="scientific">Rubroshorea leprosula</name>
    <dbReference type="NCBI Taxonomy" id="152421"/>
    <lineage>
        <taxon>Eukaryota</taxon>
        <taxon>Viridiplantae</taxon>
        <taxon>Streptophyta</taxon>
        <taxon>Embryophyta</taxon>
        <taxon>Tracheophyta</taxon>
        <taxon>Spermatophyta</taxon>
        <taxon>Magnoliopsida</taxon>
        <taxon>eudicotyledons</taxon>
        <taxon>Gunneridae</taxon>
        <taxon>Pentapetalae</taxon>
        <taxon>rosids</taxon>
        <taxon>malvids</taxon>
        <taxon>Malvales</taxon>
        <taxon>Dipterocarpaceae</taxon>
        <taxon>Rubroshorea</taxon>
    </lineage>
</organism>
<evidence type="ECO:0000313" key="3">
    <source>
        <dbReference type="Proteomes" id="UP001054252"/>
    </source>
</evidence>
<evidence type="ECO:0008006" key="4">
    <source>
        <dbReference type="Google" id="ProtNLM"/>
    </source>
</evidence>
<dbReference type="AlphaFoldDB" id="A0AAV5KTC3"/>
<comment type="caution">
    <text evidence="2">The sequence shown here is derived from an EMBL/GenBank/DDBJ whole genome shotgun (WGS) entry which is preliminary data.</text>
</comment>
<keyword evidence="3" id="KW-1185">Reference proteome</keyword>
<name>A0AAV5KTC3_9ROSI</name>
<dbReference type="EMBL" id="BPVZ01000077">
    <property type="protein sequence ID" value="GKV27894.1"/>
    <property type="molecule type" value="Genomic_DNA"/>
</dbReference>
<feature type="signal peptide" evidence="1">
    <location>
        <begin position="1"/>
        <end position="21"/>
    </location>
</feature>
<gene>
    <name evidence="2" type="ORF">SLEP1_g37013</name>
</gene>
<keyword evidence="1" id="KW-0732">Signal</keyword>
<dbReference type="Proteomes" id="UP001054252">
    <property type="component" value="Unassembled WGS sequence"/>
</dbReference>
<reference evidence="2 3" key="1">
    <citation type="journal article" date="2021" name="Commun. Biol.">
        <title>The genome of Shorea leprosula (Dipterocarpaceae) highlights the ecological relevance of drought in aseasonal tropical rainforests.</title>
        <authorList>
            <person name="Ng K.K.S."/>
            <person name="Kobayashi M.J."/>
            <person name="Fawcett J.A."/>
            <person name="Hatakeyama M."/>
            <person name="Paape T."/>
            <person name="Ng C.H."/>
            <person name="Ang C.C."/>
            <person name="Tnah L.H."/>
            <person name="Lee C.T."/>
            <person name="Nishiyama T."/>
            <person name="Sese J."/>
            <person name="O'Brien M.J."/>
            <person name="Copetti D."/>
            <person name="Mohd Noor M.I."/>
            <person name="Ong R.C."/>
            <person name="Putra M."/>
            <person name="Sireger I.Z."/>
            <person name="Indrioko S."/>
            <person name="Kosugi Y."/>
            <person name="Izuno A."/>
            <person name="Isagi Y."/>
            <person name="Lee S.L."/>
            <person name="Shimizu K.K."/>
        </authorList>
    </citation>
    <scope>NUCLEOTIDE SEQUENCE [LARGE SCALE GENOMIC DNA]</scope>
    <source>
        <strain evidence="2">214</strain>
    </source>
</reference>
<evidence type="ECO:0000313" key="2">
    <source>
        <dbReference type="EMBL" id="GKV27894.1"/>
    </source>
</evidence>
<proteinExistence type="predicted"/>
<evidence type="ECO:0000256" key="1">
    <source>
        <dbReference type="SAM" id="SignalP"/>
    </source>
</evidence>
<protein>
    <recommendedName>
        <fullName evidence="4">Secreted protein</fullName>
    </recommendedName>
</protein>
<sequence>MWAFRLCSSWGFSFLICVIHGSEYEGIFRFKYFGLLYPRLMVFAFGKGLDPSLFINTSCIQMHFKNSKFLDDHDKHLLLIR</sequence>
<accession>A0AAV5KTC3</accession>
<feature type="chain" id="PRO_5043977713" description="Secreted protein" evidence="1">
    <location>
        <begin position="22"/>
        <end position="81"/>
    </location>
</feature>